<dbReference type="AlphaFoldDB" id="A0AA87MU06"/>
<proteinExistence type="predicted"/>
<organism evidence="1 2">
    <name type="scientific">Leptospira mayottensis 200901122</name>
    <dbReference type="NCBI Taxonomy" id="1193010"/>
    <lineage>
        <taxon>Bacteria</taxon>
        <taxon>Pseudomonadati</taxon>
        <taxon>Spirochaetota</taxon>
        <taxon>Spirochaetia</taxon>
        <taxon>Leptospirales</taxon>
        <taxon>Leptospiraceae</taxon>
        <taxon>Leptospira</taxon>
    </lineage>
</organism>
<dbReference type="Proteomes" id="UP000001343">
    <property type="component" value="Unassembled WGS sequence"/>
</dbReference>
<protein>
    <submittedName>
        <fullName evidence="1">Uncharacterized protein</fullName>
    </submittedName>
</protein>
<accession>A0AA87MU06</accession>
<sequence length="52" mass="6010">MQNKLITWPQKSFLLSGIKVFIFSAYFERVVEKDSLKAFPRTLGYGNSQVLL</sequence>
<comment type="caution">
    <text evidence="1">The sequence shown here is derived from an EMBL/GenBank/DDBJ whole genome shotgun (WGS) entry which is preliminary data.</text>
</comment>
<name>A0AA87MU06_9LEPT</name>
<evidence type="ECO:0000313" key="2">
    <source>
        <dbReference type="Proteomes" id="UP000001343"/>
    </source>
</evidence>
<gene>
    <name evidence="1" type="ORF">LEP1GSC125_0866</name>
</gene>
<evidence type="ECO:0000313" key="1">
    <source>
        <dbReference type="EMBL" id="EKS02027.1"/>
    </source>
</evidence>
<dbReference type="EMBL" id="AKWM02000002">
    <property type="protein sequence ID" value="EKS02027.1"/>
    <property type="molecule type" value="Genomic_DNA"/>
</dbReference>
<reference evidence="1 2" key="1">
    <citation type="journal article" date="2014" name="Int. J. Syst. Evol. Microbiol.">
        <title>Leptospira mayottensis sp. nov., a pathogenic species of the genus Leptospira isolated from humans.</title>
        <authorList>
            <person name="Bourhy P."/>
            <person name="Collet L."/>
            <person name="Brisse S."/>
            <person name="Picardeau M."/>
        </authorList>
    </citation>
    <scope>NUCLEOTIDE SEQUENCE [LARGE SCALE GENOMIC DNA]</scope>
    <source>
        <strain evidence="1 2">200901122</strain>
    </source>
</reference>